<protein>
    <recommendedName>
        <fullName evidence="6">DNA methylase N-4/N-6 domain-containing protein</fullName>
    </recommendedName>
</protein>
<dbReference type="EMBL" id="CBFJ010000127">
    <property type="protein sequence ID" value="CDC46688.1"/>
    <property type="molecule type" value="Genomic_DNA"/>
</dbReference>
<evidence type="ECO:0000313" key="7">
    <source>
        <dbReference type="EMBL" id="CDC46688.1"/>
    </source>
</evidence>
<evidence type="ECO:0000256" key="2">
    <source>
        <dbReference type="ARBA" id="ARBA00022603"/>
    </source>
</evidence>
<keyword evidence="5" id="KW-0680">Restriction system</keyword>
<keyword evidence="3" id="KW-0808">Transferase</keyword>
<dbReference type="GO" id="GO:0009307">
    <property type="term" value="P:DNA restriction-modification system"/>
    <property type="evidence" value="ECO:0007669"/>
    <property type="project" value="UniProtKB-KW"/>
</dbReference>
<dbReference type="Gene3D" id="3.40.50.150">
    <property type="entry name" value="Vaccinia Virus protein VP39"/>
    <property type="match status" value="1"/>
</dbReference>
<keyword evidence="2" id="KW-0489">Methyltransferase</keyword>
<gene>
    <name evidence="7" type="ORF">BN788_02033</name>
</gene>
<dbReference type="GO" id="GO:0008170">
    <property type="term" value="F:N-methyltransferase activity"/>
    <property type="evidence" value="ECO:0007669"/>
    <property type="project" value="InterPro"/>
</dbReference>
<organism evidence="7 8">
    <name type="scientific">[Eubacterium] siraeum CAG:80</name>
    <dbReference type="NCBI Taxonomy" id="1263080"/>
    <lineage>
        <taxon>Bacteria</taxon>
        <taxon>Bacillati</taxon>
        <taxon>Bacillota</taxon>
        <taxon>Clostridia</taxon>
        <taxon>Eubacteriales</taxon>
        <taxon>Oscillospiraceae</taxon>
        <taxon>Oscillospiraceae incertae sedis</taxon>
    </lineage>
</organism>
<name>R6RCT3_9FIRM</name>
<dbReference type="Pfam" id="PF01555">
    <property type="entry name" value="N6_N4_Mtase"/>
    <property type="match status" value="1"/>
</dbReference>
<comment type="caution">
    <text evidence="7">The sequence shown here is derived from an EMBL/GenBank/DDBJ whole genome shotgun (WGS) entry which is preliminary data.</text>
</comment>
<dbReference type="PRINTS" id="PR00506">
    <property type="entry name" value="D21N6MTFRASE"/>
</dbReference>
<dbReference type="GO" id="GO:0003677">
    <property type="term" value="F:DNA binding"/>
    <property type="evidence" value="ECO:0007669"/>
    <property type="project" value="InterPro"/>
</dbReference>
<dbReference type="PIRSF" id="PIRSF015855">
    <property type="entry name" value="TypeIII_Mtase_mKpnI"/>
    <property type="match status" value="1"/>
</dbReference>
<sequence length="665" mass="75957">MDKLKMQTANKADENFKKLAAMFPNAVTETIDENGEVVRAIDKDVLMQEINTKVVDGNEERYQFTWPDKKKSVLLANAPISKTLRPCREESVDFDTTENLYIEGDNLEVLKLLQETYLGKIKMIYIDPPYNTGNDFVYEDDFAQSADEYLANSGQYDEDGNRMVQNTESNGRFHTDWLNMIYPRLKLAKDLLTEDGVIFISIDDNEDDNLRKVCDEIFGECNFLAQITIITGANQSGDGVLIQKNVEYCFVYVKSILDAKINRVDKTDEIYRNLNDAPTAFETRLDMGYTIYYNEHTGEMIPRYDYNKNLIYTNDEKLVYSDDVDLISKGFVPIRPGKRNGKLHRWRWSLDTFLERKSDIKIFKNGDKYTPKFLQSGFNAPKNIWNYTVGTIELKKIFDASVFDYSKNVNLLKYISSIGSDKDAIIVDFFSGSATTAHAVMQLNAEDGGHRKFIMVQLPEATDEKSEAYKAGYKNICEIGKERIRRAAKKIKEEIKIAAPFEKAEKETGLAVTYYDDEAKEYGNSVADKFDGGFRVLKCDTSNMKNVYYTPSEFGSESLDDLISNIKEDRTPEDLLFQVMLDLGVLLSSKIEETTIAGKKVFNVEDNYLIACFDDNVTEEVITAIAKKKPYYFVMRDSSMATDSVGANFEQIFATYSPDTVRKVL</sequence>
<dbReference type="PROSITE" id="PS00092">
    <property type="entry name" value="N6_MTASE"/>
    <property type="match status" value="1"/>
</dbReference>
<comment type="similarity">
    <text evidence="1">Belongs to the N(4)/N(6)-methyltransferase family.</text>
</comment>
<dbReference type="AlphaFoldDB" id="R6RCT3"/>
<reference evidence="7" key="1">
    <citation type="submission" date="2012-11" db="EMBL/GenBank/DDBJ databases">
        <title>Dependencies among metagenomic species, viruses, plasmids and units of genetic variation.</title>
        <authorList>
            <person name="Nielsen H.B."/>
            <person name="Almeida M."/>
            <person name="Juncker A.S."/>
            <person name="Rasmussen S."/>
            <person name="Li J."/>
            <person name="Sunagawa S."/>
            <person name="Plichta D."/>
            <person name="Gautier L."/>
            <person name="Le Chatelier E."/>
            <person name="Peletier E."/>
            <person name="Bonde I."/>
            <person name="Nielsen T."/>
            <person name="Manichanh C."/>
            <person name="Arumugam M."/>
            <person name="Batto J."/>
            <person name="Santos M.B.Q.D."/>
            <person name="Blom N."/>
            <person name="Borruel N."/>
            <person name="Burgdorf K.S."/>
            <person name="Boumezbeur F."/>
            <person name="Casellas F."/>
            <person name="Dore J."/>
            <person name="Guarner F."/>
            <person name="Hansen T."/>
            <person name="Hildebrand F."/>
            <person name="Kaas R.S."/>
            <person name="Kennedy S."/>
            <person name="Kristiansen K."/>
            <person name="Kultima J.R."/>
            <person name="Leonard P."/>
            <person name="Levenez F."/>
            <person name="Lund O."/>
            <person name="Moumen B."/>
            <person name="Le Paslier D."/>
            <person name="Pons N."/>
            <person name="Pedersen O."/>
            <person name="Prifti E."/>
            <person name="Qin J."/>
            <person name="Raes J."/>
            <person name="Tap J."/>
            <person name="Tims S."/>
            <person name="Ussery D.W."/>
            <person name="Yamada T."/>
            <person name="MetaHit consortium"/>
            <person name="Renault P."/>
            <person name="Sicheritz-Ponten T."/>
            <person name="Bork P."/>
            <person name="Wang J."/>
            <person name="Brunak S."/>
            <person name="Ehrlich S.D."/>
        </authorList>
    </citation>
    <scope>NUCLEOTIDE SEQUENCE [LARGE SCALE GENOMIC DNA]</scope>
</reference>
<dbReference type="GO" id="GO:0032259">
    <property type="term" value="P:methylation"/>
    <property type="evidence" value="ECO:0007669"/>
    <property type="project" value="UniProtKB-KW"/>
</dbReference>
<evidence type="ECO:0000256" key="3">
    <source>
        <dbReference type="ARBA" id="ARBA00022679"/>
    </source>
</evidence>
<evidence type="ECO:0000256" key="5">
    <source>
        <dbReference type="ARBA" id="ARBA00022747"/>
    </source>
</evidence>
<proteinExistence type="inferred from homology"/>
<evidence type="ECO:0000256" key="4">
    <source>
        <dbReference type="ARBA" id="ARBA00022691"/>
    </source>
</evidence>
<dbReference type="InterPro" id="IPR002295">
    <property type="entry name" value="N4/N6-MTase_EcoPI_Mod-like"/>
</dbReference>
<dbReference type="SUPFAM" id="SSF53335">
    <property type="entry name" value="S-adenosyl-L-methionine-dependent methyltransferases"/>
    <property type="match status" value="1"/>
</dbReference>
<dbReference type="Proteomes" id="UP000018142">
    <property type="component" value="Unassembled WGS sequence"/>
</dbReference>
<dbReference type="InterPro" id="IPR002941">
    <property type="entry name" value="DNA_methylase_N4/N6"/>
</dbReference>
<dbReference type="InterPro" id="IPR029063">
    <property type="entry name" value="SAM-dependent_MTases_sf"/>
</dbReference>
<dbReference type="InterPro" id="IPR002052">
    <property type="entry name" value="DNA_methylase_N6_adenine_CS"/>
</dbReference>
<keyword evidence="4" id="KW-0949">S-adenosyl-L-methionine</keyword>
<accession>R6RCT3</accession>
<evidence type="ECO:0000313" key="8">
    <source>
        <dbReference type="Proteomes" id="UP000018142"/>
    </source>
</evidence>
<feature type="domain" description="DNA methylase N-4/N-6" evidence="6">
    <location>
        <begin position="121"/>
        <end position="453"/>
    </location>
</feature>
<evidence type="ECO:0000256" key="1">
    <source>
        <dbReference type="ARBA" id="ARBA00006594"/>
    </source>
</evidence>
<evidence type="ECO:0000259" key="6">
    <source>
        <dbReference type="Pfam" id="PF01555"/>
    </source>
</evidence>